<evidence type="ECO:0000313" key="1">
    <source>
        <dbReference type="EMBL" id="NYI99031.1"/>
    </source>
</evidence>
<evidence type="ECO:0000313" key="2">
    <source>
        <dbReference type="Proteomes" id="UP000575985"/>
    </source>
</evidence>
<protein>
    <recommendedName>
        <fullName evidence="3">G domain-containing protein</fullName>
    </recommendedName>
</protein>
<comment type="caution">
    <text evidence="1">The sequence shown here is derived from an EMBL/GenBank/DDBJ whole genome shotgun (WGS) entry which is preliminary data.</text>
</comment>
<proteinExistence type="predicted"/>
<evidence type="ECO:0008006" key="3">
    <source>
        <dbReference type="Google" id="ProtNLM"/>
    </source>
</evidence>
<accession>A0A853BX22</accession>
<sequence length="287" mass="32199">MDFWDEVRAGWDRAAAAVDTAAAASPVTMRPMLPFSLMRTQVPIALTGHSGAGKTMIYRSLTGRTRNHSLPTARSDRVERHRARIRTPRGTFRAETHIPPGQASDPRTHGLERIMTGGRYPAGVIHTVCWGYNKIWPEEQNGVLNALSDVEGKPVTLESLTERNRREELADFADICGRLTRAWRRRTDVWLIVVAAKADLYWDDLDRARDYYIPRGRRGGDSEFAALLADLVEAVGTMNLRRVAVVPFSCWLETYQVGRDVRVAPQLDATHSSRLMNSFLSLVGNTV</sequence>
<dbReference type="EMBL" id="JACCFO010000001">
    <property type="protein sequence ID" value="NYI99031.1"/>
    <property type="molecule type" value="Genomic_DNA"/>
</dbReference>
<gene>
    <name evidence="1" type="ORF">HNR12_005308</name>
</gene>
<dbReference type="AlphaFoldDB" id="A0A853BX22"/>
<keyword evidence="2" id="KW-1185">Reference proteome</keyword>
<dbReference type="Proteomes" id="UP000575985">
    <property type="component" value="Unassembled WGS sequence"/>
</dbReference>
<organism evidence="1 2">
    <name type="scientific">Streptomonospora nanhaiensis</name>
    <dbReference type="NCBI Taxonomy" id="1323731"/>
    <lineage>
        <taxon>Bacteria</taxon>
        <taxon>Bacillati</taxon>
        <taxon>Actinomycetota</taxon>
        <taxon>Actinomycetes</taxon>
        <taxon>Streptosporangiales</taxon>
        <taxon>Nocardiopsidaceae</taxon>
        <taxon>Streptomonospora</taxon>
    </lineage>
</organism>
<dbReference type="RefSeq" id="WP_179770080.1">
    <property type="nucleotide sequence ID" value="NZ_JACCFO010000001.1"/>
</dbReference>
<name>A0A853BX22_9ACTN</name>
<reference evidence="1 2" key="1">
    <citation type="submission" date="2020-07" db="EMBL/GenBank/DDBJ databases">
        <title>Sequencing the genomes of 1000 actinobacteria strains.</title>
        <authorList>
            <person name="Klenk H.-P."/>
        </authorList>
    </citation>
    <scope>NUCLEOTIDE SEQUENCE [LARGE SCALE GENOMIC DNA]</scope>
    <source>
        <strain evidence="1 2">DSM 45927</strain>
    </source>
</reference>